<dbReference type="Proteomes" id="UP000095751">
    <property type="component" value="Unassembled WGS sequence"/>
</dbReference>
<dbReference type="EMBL" id="KV784360">
    <property type="protein sequence ID" value="OEU14173.1"/>
    <property type="molecule type" value="Genomic_DNA"/>
</dbReference>
<keyword evidence="1" id="KW-0812">Transmembrane</keyword>
<feature type="transmembrane region" description="Helical" evidence="1">
    <location>
        <begin position="47"/>
        <end position="64"/>
    </location>
</feature>
<gene>
    <name evidence="2" type="ORF">FRACYDRAFT_240704</name>
</gene>
<protein>
    <submittedName>
        <fullName evidence="2">Uncharacterized protein</fullName>
    </submittedName>
</protein>
<evidence type="ECO:0000256" key="1">
    <source>
        <dbReference type="SAM" id="Phobius"/>
    </source>
</evidence>
<name>A0A1E7F8M2_9STRA</name>
<dbReference type="InParanoid" id="A0A1E7F8M2"/>
<evidence type="ECO:0000313" key="3">
    <source>
        <dbReference type="Proteomes" id="UP000095751"/>
    </source>
</evidence>
<reference evidence="2 3" key="1">
    <citation type="submission" date="2016-09" db="EMBL/GenBank/DDBJ databases">
        <title>Extensive genetic diversity and differential bi-allelic expression allows diatom success in the polar Southern Ocean.</title>
        <authorList>
            <consortium name="DOE Joint Genome Institute"/>
            <person name="Mock T."/>
            <person name="Otillar R.P."/>
            <person name="Strauss J."/>
            <person name="Dupont C."/>
            <person name="Frickenhaus S."/>
            <person name="Maumus F."/>
            <person name="Mcmullan M."/>
            <person name="Sanges R."/>
            <person name="Schmutz J."/>
            <person name="Toseland A."/>
            <person name="Valas R."/>
            <person name="Veluchamy A."/>
            <person name="Ward B.J."/>
            <person name="Allen A."/>
            <person name="Barry K."/>
            <person name="Falciatore A."/>
            <person name="Ferrante M."/>
            <person name="Fortunato A.E."/>
            <person name="Gloeckner G."/>
            <person name="Gruber A."/>
            <person name="Hipkin R."/>
            <person name="Janech M."/>
            <person name="Kroth P."/>
            <person name="Leese F."/>
            <person name="Lindquist E."/>
            <person name="Lyon B.R."/>
            <person name="Martin J."/>
            <person name="Mayer C."/>
            <person name="Parker M."/>
            <person name="Quesneville H."/>
            <person name="Raymond J."/>
            <person name="Uhlig C."/>
            <person name="Valentin K.U."/>
            <person name="Worden A.Z."/>
            <person name="Armbrust E.V."/>
            <person name="Bowler C."/>
            <person name="Green B."/>
            <person name="Moulton V."/>
            <person name="Van Oosterhout C."/>
            <person name="Grigoriev I."/>
        </authorList>
    </citation>
    <scope>NUCLEOTIDE SEQUENCE [LARGE SCALE GENOMIC DNA]</scope>
    <source>
        <strain evidence="2 3">CCMP1102</strain>
    </source>
</reference>
<sequence length="157" mass="16486">MTYQKPTPNYDNADADADESSSLFLTVADATPTSSLGQERVATKKNGVLMVAVVATCFLLGTIYSTNPTSVRNNDKNDSASAIAEFCGQVPVANAGACSIFIDTPNFGNTPADCIVACITSLNEIVNNTPEQCAADCINLFGISLKNRAFCNTACLN</sequence>
<keyword evidence="1" id="KW-1133">Transmembrane helix</keyword>
<evidence type="ECO:0000313" key="2">
    <source>
        <dbReference type="EMBL" id="OEU14173.1"/>
    </source>
</evidence>
<keyword evidence="3" id="KW-1185">Reference proteome</keyword>
<organism evidence="2 3">
    <name type="scientific">Fragilariopsis cylindrus CCMP1102</name>
    <dbReference type="NCBI Taxonomy" id="635003"/>
    <lineage>
        <taxon>Eukaryota</taxon>
        <taxon>Sar</taxon>
        <taxon>Stramenopiles</taxon>
        <taxon>Ochrophyta</taxon>
        <taxon>Bacillariophyta</taxon>
        <taxon>Bacillariophyceae</taxon>
        <taxon>Bacillariophycidae</taxon>
        <taxon>Bacillariales</taxon>
        <taxon>Bacillariaceae</taxon>
        <taxon>Fragilariopsis</taxon>
    </lineage>
</organism>
<dbReference type="KEGG" id="fcy:FRACYDRAFT_240704"/>
<proteinExistence type="predicted"/>
<accession>A0A1E7F8M2</accession>
<dbReference type="AlphaFoldDB" id="A0A1E7F8M2"/>
<keyword evidence="1" id="KW-0472">Membrane</keyword>